<evidence type="ECO:0008006" key="4">
    <source>
        <dbReference type="Google" id="ProtNLM"/>
    </source>
</evidence>
<dbReference type="EMBL" id="JBJHQH010000018">
    <property type="protein sequence ID" value="MFK9093949.1"/>
    <property type="molecule type" value="Genomic_DNA"/>
</dbReference>
<keyword evidence="3" id="KW-1185">Reference proteome</keyword>
<feature type="transmembrane region" description="Helical" evidence="1">
    <location>
        <begin position="33"/>
        <end position="52"/>
    </location>
</feature>
<proteinExistence type="predicted"/>
<protein>
    <recommendedName>
        <fullName evidence="4">DUF4181 domain-containing protein</fullName>
    </recommendedName>
</protein>
<keyword evidence="1" id="KW-0812">Transmembrane</keyword>
<dbReference type="Proteomes" id="UP001623041">
    <property type="component" value="Unassembled WGS sequence"/>
</dbReference>
<keyword evidence="1" id="KW-0472">Membrane</keyword>
<keyword evidence="1" id="KW-1133">Transmembrane helix</keyword>
<accession>A0ABW8RKC0</accession>
<comment type="caution">
    <text evidence="2">The sequence shown here is derived from an EMBL/GenBank/DDBJ whole genome shotgun (WGS) entry which is preliminary data.</text>
</comment>
<evidence type="ECO:0000313" key="2">
    <source>
        <dbReference type="EMBL" id="MFK9093949.1"/>
    </source>
</evidence>
<gene>
    <name evidence="2" type="ORF">ACJEBI_21035</name>
</gene>
<feature type="transmembrane region" description="Helical" evidence="1">
    <location>
        <begin position="64"/>
        <end position="82"/>
    </location>
</feature>
<sequence>MTKHKTPMIMVYFRGILIVTISIDIMMRPHISIALKIVFIIGVMLLHLNDHWRNRYQLFEKNRIIYYISMTISIVGTGLYLIQFDNCKRWIKNVIKLK</sequence>
<reference evidence="2 3" key="1">
    <citation type="submission" date="2024-11" db="EMBL/GenBank/DDBJ databases">
        <authorList>
            <person name="Lucas J.A."/>
        </authorList>
    </citation>
    <scope>NUCLEOTIDE SEQUENCE [LARGE SCALE GENOMIC DNA]</scope>
    <source>
        <strain evidence="2 3">Z 5.4</strain>
    </source>
</reference>
<evidence type="ECO:0000313" key="3">
    <source>
        <dbReference type="Proteomes" id="UP001623041"/>
    </source>
</evidence>
<evidence type="ECO:0000256" key="1">
    <source>
        <dbReference type="SAM" id="Phobius"/>
    </source>
</evidence>
<name>A0ABW8RKC0_9BACI</name>
<dbReference type="RefSeq" id="WP_406582442.1">
    <property type="nucleotide sequence ID" value="NZ_JBJHQH010000018.1"/>
</dbReference>
<organism evidence="2 3">
    <name type="scientific">Bacillus salipaludis</name>
    <dbReference type="NCBI Taxonomy" id="2547811"/>
    <lineage>
        <taxon>Bacteria</taxon>
        <taxon>Bacillati</taxon>
        <taxon>Bacillota</taxon>
        <taxon>Bacilli</taxon>
        <taxon>Bacillales</taxon>
        <taxon>Bacillaceae</taxon>
        <taxon>Bacillus</taxon>
    </lineage>
</organism>